<dbReference type="Gene3D" id="2.60.40.780">
    <property type="entry name" value="von Hippel-Lindau disease tumour suppressor, beta domain"/>
    <property type="match status" value="1"/>
</dbReference>
<feature type="signal peptide" evidence="1">
    <location>
        <begin position="1"/>
        <end position="24"/>
    </location>
</feature>
<name>A0ABW5XPR0_9SPHI</name>
<feature type="chain" id="PRO_5045576734" description="Basic secretory peptidase family protein" evidence="1">
    <location>
        <begin position="25"/>
        <end position="347"/>
    </location>
</feature>
<dbReference type="Proteomes" id="UP001597601">
    <property type="component" value="Unassembled WGS sequence"/>
</dbReference>
<proteinExistence type="predicted"/>
<evidence type="ECO:0000313" key="2">
    <source>
        <dbReference type="EMBL" id="MFD2865764.1"/>
    </source>
</evidence>
<comment type="caution">
    <text evidence="2">The sequence shown here is derived from an EMBL/GenBank/DDBJ whole genome shotgun (WGS) entry which is preliminary data.</text>
</comment>
<protein>
    <recommendedName>
        <fullName evidence="4">Basic secretory peptidase family protein</fullName>
    </recommendedName>
</protein>
<keyword evidence="3" id="KW-1185">Reference proteome</keyword>
<dbReference type="SUPFAM" id="SSF49468">
    <property type="entry name" value="VHL"/>
    <property type="match status" value="1"/>
</dbReference>
<dbReference type="EMBL" id="JBHUON010000017">
    <property type="protein sequence ID" value="MFD2865764.1"/>
    <property type="molecule type" value="Genomic_DNA"/>
</dbReference>
<gene>
    <name evidence="2" type="ORF">ACFSYC_13780</name>
</gene>
<sequence length="347" mass="37922">MGVSFKKTIALFLAAAGISIHVNAQPLKPVTKISPPLFGFYAKSLDCGGIAIRSSAIVDDRALQVAAQKINRMLANIPEARHNLSQWGAELHIIGKNQQTSDLPEFRGMKGISYVDNGQTTDIDARTRGLGGIYTSCGEENLLNLPGDRYAGGSDICMHEFAHNIMYFGLDDNLRGKIEKQYQSAVKKGLWPGAYAISNVGEYWAELSMWYFGAHGEYLRGTKLPATGAAGLKAYDPEGYAILDAIYTGKLKASKIDVAIMKPVSANANPVVPRFRSTLMFTNNTAKKLKLFWVDNLGKANPYGAITAYNKYVQKTFSGDLWRVEDEAGKVVGYYIATTPNAMVTIN</sequence>
<dbReference type="InterPro" id="IPR036208">
    <property type="entry name" value="VHL_sf"/>
</dbReference>
<reference evidence="3" key="1">
    <citation type="journal article" date="2019" name="Int. J. Syst. Evol. Microbiol.">
        <title>The Global Catalogue of Microorganisms (GCM) 10K type strain sequencing project: providing services to taxonomists for standard genome sequencing and annotation.</title>
        <authorList>
            <consortium name="The Broad Institute Genomics Platform"/>
            <consortium name="The Broad Institute Genome Sequencing Center for Infectious Disease"/>
            <person name="Wu L."/>
            <person name="Ma J."/>
        </authorList>
    </citation>
    <scope>NUCLEOTIDE SEQUENCE [LARGE SCALE GENOMIC DNA]</scope>
    <source>
        <strain evidence="3">KCTC 52232</strain>
    </source>
</reference>
<evidence type="ECO:0000256" key="1">
    <source>
        <dbReference type="SAM" id="SignalP"/>
    </source>
</evidence>
<evidence type="ECO:0000313" key="3">
    <source>
        <dbReference type="Proteomes" id="UP001597601"/>
    </source>
</evidence>
<organism evidence="2 3">
    <name type="scientific">Mucilaginibacter antarcticus</name>
    <dbReference type="NCBI Taxonomy" id="1855725"/>
    <lineage>
        <taxon>Bacteria</taxon>
        <taxon>Pseudomonadati</taxon>
        <taxon>Bacteroidota</taxon>
        <taxon>Sphingobacteriia</taxon>
        <taxon>Sphingobacteriales</taxon>
        <taxon>Sphingobacteriaceae</taxon>
        <taxon>Mucilaginibacter</taxon>
    </lineage>
</organism>
<evidence type="ECO:0008006" key="4">
    <source>
        <dbReference type="Google" id="ProtNLM"/>
    </source>
</evidence>
<keyword evidence="1" id="KW-0732">Signal</keyword>
<accession>A0ABW5XPR0</accession>
<dbReference type="RefSeq" id="WP_377128690.1">
    <property type="nucleotide sequence ID" value="NZ_JBHUHN010000001.1"/>
</dbReference>
<dbReference type="InterPro" id="IPR037140">
    <property type="entry name" value="VHL_beta_dom_sf"/>
</dbReference>
<dbReference type="SUPFAM" id="SSF55486">
    <property type="entry name" value="Metalloproteases ('zincins'), catalytic domain"/>
    <property type="match status" value="1"/>
</dbReference>